<reference evidence="1" key="1">
    <citation type="submission" date="2020-05" db="EMBL/GenBank/DDBJ databases">
        <authorList>
            <person name="Chiriac C."/>
            <person name="Salcher M."/>
            <person name="Ghai R."/>
            <person name="Kavagutti S V."/>
        </authorList>
    </citation>
    <scope>NUCLEOTIDE SEQUENCE</scope>
</reference>
<organism evidence="1">
    <name type="scientific">freshwater metagenome</name>
    <dbReference type="NCBI Taxonomy" id="449393"/>
    <lineage>
        <taxon>unclassified sequences</taxon>
        <taxon>metagenomes</taxon>
        <taxon>ecological metagenomes</taxon>
    </lineage>
</organism>
<gene>
    <name evidence="1" type="ORF">UFOPK2786_01755</name>
</gene>
<evidence type="ECO:0000313" key="1">
    <source>
        <dbReference type="EMBL" id="CAB4759470.1"/>
    </source>
</evidence>
<accession>A0A6J6UI10</accession>
<sequence>MPGHVAEERRNLRLRHIKVGCAHGSPRPGAAHVRVIPPNAPDPSAALRPCVGKTPLEILKVGRTAEIVRGQGSSVFVAVEVGVVYSGQHRAAACIDDSRAHQAHVIAIPHIEDLTESSVLHDEEPRADSEGAKVGIENDGGGHGVIVLGKRAHVNAVAVSGRSQFCQHR</sequence>
<proteinExistence type="predicted"/>
<dbReference type="EMBL" id="CAEZYW010000340">
    <property type="protein sequence ID" value="CAB4759470.1"/>
    <property type="molecule type" value="Genomic_DNA"/>
</dbReference>
<name>A0A6J6UI10_9ZZZZ</name>
<dbReference type="AlphaFoldDB" id="A0A6J6UI10"/>
<protein>
    <submittedName>
        <fullName evidence="1">Unannotated protein</fullName>
    </submittedName>
</protein>